<dbReference type="GO" id="GO:0003700">
    <property type="term" value="F:DNA-binding transcription factor activity"/>
    <property type="evidence" value="ECO:0007669"/>
    <property type="project" value="InterPro"/>
</dbReference>
<dbReference type="InterPro" id="IPR036390">
    <property type="entry name" value="WH_DNA-bd_sf"/>
</dbReference>
<organism evidence="2 3">
    <name type="scientific">Glycomyces buryatensis</name>
    <dbReference type="NCBI Taxonomy" id="2570927"/>
    <lineage>
        <taxon>Bacteria</taxon>
        <taxon>Bacillati</taxon>
        <taxon>Actinomycetota</taxon>
        <taxon>Actinomycetes</taxon>
        <taxon>Glycomycetales</taxon>
        <taxon>Glycomycetaceae</taxon>
        <taxon>Glycomyces</taxon>
    </lineage>
</organism>
<dbReference type="Proteomes" id="UP000308760">
    <property type="component" value="Unassembled WGS sequence"/>
</dbReference>
<dbReference type="PROSITE" id="PS50995">
    <property type="entry name" value="HTH_MARR_2"/>
    <property type="match status" value="1"/>
</dbReference>
<reference evidence="3" key="1">
    <citation type="submission" date="2019-04" db="EMBL/GenBank/DDBJ databases">
        <title>Nocardioides xinjiangensis sp. nov.</title>
        <authorList>
            <person name="Liu S."/>
        </authorList>
    </citation>
    <scope>NUCLEOTIDE SEQUENCE [LARGE SCALE GENOMIC DNA]</scope>
    <source>
        <strain evidence="3">18</strain>
    </source>
</reference>
<protein>
    <submittedName>
        <fullName evidence="2">Winged helix-turn-helix transcriptional regulator</fullName>
    </submittedName>
</protein>
<dbReference type="InterPro" id="IPR000835">
    <property type="entry name" value="HTH_MarR-typ"/>
</dbReference>
<dbReference type="Gene3D" id="1.10.10.10">
    <property type="entry name" value="Winged helix-like DNA-binding domain superfamily/Winged helix DNA-binding domain"/>
    <property type="match status" value="1"/>
</dbReference>
<evidence type="ECO:0000313" key="3">
    <source>
        <dbReference type="Proteomes" id="UP000308760"/>
    </source>
</evidence>
<feature type="domain" description="HTH marR-type" evidence="1">
    <location>
        <begin position="15"/>
        <end position="151"/>
    </location>
</feature>
<sequence>MPEGNFQSRWLAPGVDDVWNQFLTVTHRLEHQIDRRLQDNHGITHTQYEILVRLADAPKHALRMSDLAERIVTAKSAVTYQIGKLADMGLVERHKCESDNRGVWVKLTDAGRERLEKAAPCILSLVRELFLDAITCDQADELNKLLETWAGNLDRIERGA</sequence>
<dbReference type="PANTHER" id="PTHR33164:SF99">
    <property type="entry name" value="MARR FAMILY REGULATORY PROTEIN"/>
    <property type="match status" value="1"/>
</dbReference>
<gene>
    <name evidence="2" type="ORF">FAB82_18090</name>
</gene>
<dbReference type="PANTHER" id="PTHR33164">
    <property type="entry name" value="TRANSCRIPTIONAL REGULATOR, MARR FAMILY"/>
    <property type="match status" value="1"/>
</dbReference>
<dbReference type="EMBL" id="STGY01000066">
    <property type="protein sequence ID" value="THV39516.1"/>
    <property type="molecule type" value="Genomic_DNA"/>
</dbReference>
<accession>A0A4V4HS68</accession>
<dbReference type="InterPro" id="IPR036388">
    <property type="entry name" value="WH-like_DNA-bd_sf"/>
</dbReference>
<dbReference type="SMART" id="SM00347">
    <property type="entry name" value="HTH_MARR"/>
    <property type="match status" value="1"/>
</dbReference>
<comment type="caution">
    <text evidence="2">The sequence shown here is derived from an EMBL/GenBank/DDBJ whole genome shotgun (WGS) entry which is preliminary data.</text>
</comment>
<dbReference type="GO" id="GO:0006950">
    <property type="term" value="P:response to stress"/>
    <property type="evidence" value="ECO:0007669"/>
    <property type="project" value="TreeGrafter"/>
</dbReference>
<evidence type="ECO:0000313" key="2">
    <source>
        <dbReference type="EMBL" id="THV39516.1"/>
    </source>
</evidence>
<reference evidence="2 3" key="2">
    <citation type="submission" date="2019-05" db="EMBL/GenBank/DDBJ databases">
        <title>Glycomyces buryatensis sp. nov.</title>
        <authorList>
            <person name="Nikitina E."/>
        </authorList>
    </citation>
    <scope>NUCLEOTIDE SEQUENCE [LARGE SCALE GENOMIC DNA]</scope>
    <source>
        <strain evidence="2 3">18</strain>
    </source>
</reference>
<dbReference type="SUPFAM" id="SSF46785">
    <property type="entry name" value="Winged helix' DNA-binding domain"/>
    <property type="match status" value="1"/>
</dbReference>
<keyword evidence="3" id="KW-1185">Reference proteome</keyword>
<dbReference type="Pfam" id="PF01047">
    <property type="entry name" value="MarR"/>
    <property type="match status" value="1"/>
</dbReference>
<dbReference type="CDD" id="cd00090">
    <property type="entry name" value="HTH_ARSR"/>
    <property type="match status" value="1"/>
</dbReference>
<dbReference type="InterPro" id="IPR039422">
    <property type="entry name" value="MarR/SlyA-like"/>
</dbReference>
<dbReference type="InterPro" id="IPR011991">
    <property type="entry name" value="ArsR-like_HTH"/>
</dbReference>
<evidence type="ECO:0000259" key="1">
    <source>
        <dbReference type="PROSITE" id="PS50995"/>
    </source>
</evidence>
<proteinExistence type="predicted"/>
<name>A0A4V4HS68_9ACTN</name>
<dbReference type="OrthoDB" id="3821431at2"/>
<dbReference type="RefSeq" id="WP_136535934.1">
    <property type="nucleotide sequence ID" value="NZ_STGY01000066.1"/>
</dbReference>
<dbReference type="AlphaFoldDB" id="A0A4V4HS68"/>